<evidence type="ECO:0000313" key="2">
    <source>
        <dbReference type="Proteomes" id="UP001062846"/>
    </source>
</evidence>
<comment type="caution">
    <text evidence="1">The sequence shown here is derived from an EMBL/GenBank/DDBJ whole genome shotgun (WGS) entry which is preliminary data.</text>
</comment>
<sequence>MIESRGELFVTSKLWCSDVHPHRVLPALQDTLQKLGLEYLDLYLIHHPVSMKPAGSFVLPFNKSDLLPMDFKSVWEAMEECHKLGLTKNIGVSNFSVKKLQQLLLTAKIHPAVNQVSVFIYLFIYLLLLQATIEYNNLNCIMDLVCAFILHAILLNLLECACHYIWGFESCKVKMSPLWQQKKLRKFCEEKGIHVTAYSPLGAKGTLWGTDQVMECEILKEIAKAKGKTLAQVCLRWVYEQGVSVLVKSFNEERMRENLDIFGWKLSSEESQKIDQIPQRRAYVGLVFVSDAGPFKSVEELWDGEI</sequence>
<protein>
    <submittedName>
        <fullName evidence="1">Uncharacterized protein</fullName>
    </submittedName>
</protein>
<keyword evidence="2" id="KW-1185">Reference proteome</keyword>
<gene>
    <name evidence="1" type="ORF">RHMOL_Rhmol05G0298200</name>
</gene>
<dbReference type="EMBL" id="CM046392">
    <property type="protein sequence ID" value="KAI8556974.1"/>
    <property type="molecule type" value="Genomic_DNA"/>
</dbReference>
<organism evidence="1 2">
    <name type="scientific">Rhododendron molle</name>
    <name type="common">Chinese azalea</name>
    <name type="synonym">Azalea mollis</name>
    <dbReference type="NCBI Taxonomy" id="49168"/>
    <lineage>
        <taxon>Eukaryota</taxon>
        <taxon>Viridiplantae</taxon>
        <taxon>Streptophyta</taxon>
        <taxon>Embryophyta</taxon>
        <taxon>Tracheophyta</taxon>
        <taxon>Spermatophyta</taxon>
        <taxon>Magnoliopsida</taxon>
        <taxon>eudicotyledons</taxon>
        <taxon>Gunneridae</taxon>
        <taxon>Pentapetalae</taxon>
        <taxon>asterids</taxon>
        <taxon>Ericales</taxon>
        <taxon>Ericaceae</taxon>
        <taxon>Ericoideae</taxon>
        <taxon>Rhodoreae</taxon>
        <taxon>Rhododendron</taxon>
    </lineage>
</organism>
<name>A0ACC0NW07_RHOML</name>
<dbReference type="Proteomes" id="UP001062846">
    <property type="component" value="Chromosome 5"/>
</dbReference>
<reference evidence="1" key="1">
    <citation type="submission" date="2022-02" db="EMBL/GenBank/DDBJ databases">
        <title>Plant Genome Project.</title>
        <authorList>
            <person name="Zhang R.-G."/>
        </authorList>
    </citation>
    <scope>NUCLEOTIDE SEQUENCE</scope>
    <source>
        <strain evidence="1">AT1</strain>
    </source>
</reference>
<accession>A0ACC0NW07</accession>
<proteinExistence type="predicted"/>
<evidence type="ECO:0000313" key="1">
    <source>
        <dbReference type="EMBL" id="KAI8556974.1"/>
    </source>
</evidence>